<reference evidence="2 3" key="1">
    <citation type="submission" date="2023-07" db="EMBL/GenBank/DDBJ databases">
        <title>The novel representative of Negativicutes class, Anaeroselena agilis gen. nov. sp. nov.</title>
        <authorList>
            <person name="Prokofeva M.I."/>
            <person name="Elcheninov A.G."/>
            <person name="Klyukina A."/>
            <person name="Kublanov I.V."/>
            <person name="Frolov E.N."/>
            <person name="Podosokorskaya O.A."/>
        </authorList>
    </citation>
    <scope>NUCLEOTIDE SEQUENCE [LARGE SCALE GENOMIC DNA]</scope>
    <source>
        <strain evidence="2 3">4137-cl</strain>
    </source>
</reference>
<sequence length="175" mass="19031">MIFAIFADPTPGQENVPGNCIWGPSTLPPWGSGWKHPDTWPAGLRDDLPDDWRPTPALDALKAAKWEAVKAERDRREAGGFEYLGNIFDSDPTSVIRLTVAVAAARSAISAGQTGLSFAWTLQDNTVATLSVDEFIGLPLALAANANDLHQHARVLRERIYAATTAEEIQAIPDW</sequence>
<organism evidence="2 3">
    <name type="scientific">Anaeroselena agilis</name>
    <dbReference type="NCBI Taxonomy" id="3063788"/>
    <lineage>
        <taxon>Bacteria</taxon>
        <taxon>Bacillati</taxon>
        <taxon>Bacillota</taxon>
        <taxon>Negativicutes</taxon>
        <taxon>Acetonemataceae</taxon>
        <taxon>Anaeroselena</taxon>
    </lineage>
</organism>
<evidence type="ECO:0000313" key="3">
    <source>
        <dbReference type="Proteomes" id="UP001254848"/>
    </source>
</evidence>
<name>A0ABU3NWI6_9FIRM</name>
<feature type="domain" description="DUF4376" evidence="1">
    <location>
        <begin position="61"/>
        <end position="171"/>
    </location>
</feature>
<dbReference type="Pfam" id="PF14301">
    <property type="entry name" value="DUF4376"/>
    <property type="match status" value="1"/>
</dbReference>
<gene>
    <name evidence="2" type="ORF">Q4T40_07990</name>
</gene>
<evidence type="ECO:0000313" key="2">
    <source>
        <dbReference type="EMBL" id="MDT8901175.1"/>
    </source>
</evidence>
<proteinExistence type="predicted"/>
<dbReference type="RefSeq" id="WP_413779699.1">
    <property type="nucleotide sequence ID" value="NZ_JAUOZS010000001.1"/>
</dbReference>
<dbReference type="EMBL" id="JAUOZS010000001">
    <property type="protein sequence ID" value="MDT8901175.1"/>
    <property type="molecule type" value="Genomic_DNA"/>
</dbReference>
<dbReference type="Proteomes" id="UP001254848">
    <property type="component" value="Unassembled WGS sequence"/>
</dbReference>
<comment type="caution">
    <text evidence="2">The sequence shown here is derived from an EMBL/GenBank/DDBJ whole genome shotgun (WGS) entry which is preliminary data.</text>
</comment>
<protein>
    <submittedName>
        <fullName evidence="2">DUF4376 domain-containing protein</fullName>
    </submittedName>
</protein>
<dbReference type="InterPro" id="IPR025484">
    <property type="entry name" value="DUF4376"/>
</dbReference>
<keyword evidence="3" id="KW-1185">Reference proteome</keyword>
<evidence type="ECO:0000259" key="1">
    <source>
        <dbReference type="Pfam" id="PF14301"/>
    </source>
</evidence>
<accession>A0ABU3NWI6</accession>